<gene>
    <name evidence="4" type="ORF">MNEG_13688</name>
</gene>
<proteinExistence type="predicted"/>
<feature type="compositionally biased region" description="Acidic residues" evidence="1">
    <location>
        <begin position="99"/>
        <end position="110"/>
    </location>
</feature>
<feature type="compositionally biased region" description="Acidic residues" evidence="1">
    <location>
        <begin position="79"/>
        <end position="90"/>
    </location>
</feature>
<feature type="chain" id="PRO_5002256860" description="DNA repair metallo-beta-lactamase domain-containing protein" evidence="2">
    <location>
        <begin position="20"/>
        <end position="193"/>
    </location>
</feature>
<dbReference type="KEGG" id="mng:MNEG_13688"/>
<keyword evidence="2" id="KW-0732">Signal</keyword>
<feature type="region of interest" description="Disordered" evidence="1">
    <location>
        <begin position="48"/>
        <end position="110"/>
    </location>
</feature>
<dbReference type="Pfam" id="PF07522">
    <property type="entry name" value="DRMBL"/>
    <property type="match status" value="1"/>
</dbReference>
<sequence length="193" mass="21118">MRTLRLLQLPASWMALLTSDPLEAGLHVLGGGLRPERLLRRYGLVVPEGEEQQQQQQQRGRRQPSGGASAARAAGALEGQEDEDEEEDDEQRARREDGAAADEAEEEDLDEALTRKLQGHWKAVVGFRPTGWSYRRSGGLSCWRLGPAAVYGIPYSEHSSFTGTHVPHIPPPLPAAICGASSLRSPICDMRDA</sequence>
<feature type="compositionally biased region" description="Low complexity" evidence="1">
    <location>
        <begin position="48"/>
        <end position="78"/>
    </location>
</feature>
<evidence type="ECO:0000256" key="1">
    <source>
        <dbReference type="SAM" id="MobiDB-lite"/>
    </source>
</evidence>
<feature type="domain" description="DNA repair metallo-beta-lactamase" evidence="3">
    <location>
        <begin position="105"/>
        <end position="162"/>
    </location>
</feature>
<dbReference type="STRING" id="145388.A0A0D2KEL7"/>
<accession>A0A0D2KEL7</accession>
<dbReference type="Gene3D" id="3.40.50.12650">
    <property type="match status" value="1"/>
</dbReference>
<protein>
    <recommendedName>
        <fullName evidence="3">DNA repair metallo-beta-lactamase domain-containing protein</fullName>
    </recommendedName>
</protein>
<keyword evidence="5" id="KW-1185">Reference proteome</keyword>
<dbReference type="InterPro" id="IPR011084">
    <property type="entry name" value="DRMBL"/>
</dbReference>
<evidence type="ECO:0000259" key="3">
    <source>
        <dbReference type="Pfam" id="PF07522"/>
    </source>
</evidence>
<feature type="signal peptide" evidence="2">
    <location>
        <begin position="1"/>
        <end position="19"/>
    </location>
</feature>
<evidence type="ECO:0000313" key="5">
    <source>
        <dbReference type="Proteomes" id="UP000054498"/>
    </source>
</evidence>
<evidence type="ECO:0000313" key="4">
    <source>
        <dbReference type="EMBL" id="KIY94273.1"/>
    </source>
</evidence>
<dbReference type="EMBL" id="KK104202">
    <property type="protein sequence ID" value="KIY94273.1"/>
    <property type="molecule type" value="Genomic_DNA"/>
</dbReference>
<dbReference type="GeneID" id="25731175"/>
<organism evidence="4 5">
    <name type="scientific">Monoraphidium neglectum</name>
    <dbReference type="NCBI Taxonomy" id="145388"/>
    <lineage>
        <taxon>Eukaryota</taxon>
        <taxon>Viridiplantae</taxon>
        <taxon>Chlorophyta</taxon>
        <taxon>core chlorophytes</taxon>
        <taxon>Chlorophyceae</taxon>
        <taxon>CS clade</taxon>
        <taxon>Sphaeropleales</taxon>
        <taxon>Selenastraceae</taxon>
        <taxon>Monoraphidium</taxon>
    </lineage>
</organism>
<dbReference type="Proteomes" id="UP000054498">
    <property type="component" value="Unassembled WGS sequence"/>
</dbReference>
<reference evidence="4 5" key="1">
    <citation type="journal article" date="2013" name="BMC Genomics">
        <title>Reconstruction of the lipid metabolism for the microalga Monoraphidium neglectum from its genome sequence reveals characteristics suitable for biofuel production.</title>
        <authorList>
            <person name="Bogen C."/>
            <person name="Al-Dilaimi A."/>
            <person name="Albersmeier A."/>
            <person name="Wichmann J."/>
            <person name="Grundmann M."/>
            <person name="Rupp O."/>
            <person name="Lauersen K.J."/>
            <person name="Blifernez-Klassen O."/>
            <person name="Kalinowski J."/>
            <person name="Goesmann A."/>
            <person name="Mussgnug J.H."/>
            <person name="Kruse O."/>
        </authorList>
    </citation>
    <scope>NUCLEOTIDE SEQUENCE [LARGE SCALE GENOMIC DNA]</scope>
    <source>
        <strain evidence="4 5">SAG 48.87</strain>
    </source>
</reference>
<dbReference type="RefSeq" id="XP_013893293.1">
    <property type="nucleotide sequence ID" value="XM_014037839.1"/>
</dbReference>
<dbReference type="AlphaFoldDB" id="A0A0D2KEL7"/>
<evidence type="ECO:0000256" key="2">
    <source>
        <dbReference type="SAM" id="SignalP"/>
    </source>
</evidence>
<name>A0A0D2KEL7_9CHLO</name>
<dbReference type="OrthoDB" id="262529at2759"/>